<dbReference type="PANTHER" id="PTHR46536:SF3">
    <property type="entry name" value="ARF7 EFFECTOR PROTEIN C-TERMINAL DOMAIN-CONTAINING PROTEIN"/>
    <property type="match status" value="1"/>
</dbReference>
<evidence type="ECO:0000313" key="3">
    <source>
        <dbReference type="EMBL" id="JAP84562.1"/>
    </source>
</evidence>
<protein>
    <recommendedName>
        <fullName evidence="2">ARF7 effector protein C-terminal domain-containing protein</fullName>
    </recommendedName>
</protein>
<dbReference type="InterPro" id="IPR029264">
    <property type="entry name" value="ARF7EP_C"/>
</dbReference>
<proteinExistence type="predicted"/>
<dbReference type="Pfam" id="PF14949">
    <property type="entry name" value="ARF7EP_C"/>
    <property type="match status" value="1"/>
</dbReference>
<accession>A0A131Z189</accession>
<feature type="compositionally biased region" description="Basic and acidic residues" evidence="1">
    <location>
        <begin position="408"/>
        <end position="422"/>
    </location>
</feature>
<feature type="domain" description="ARF7 effector protein C-terminal" evidence="2">
    <location>
        <begin position="436"/>
        <end position="542"/>
    </location>
</feature>
<dbReference type="EMBL" id="GEDV01003995">
    <property type="protein sequence ID" value="JAP84562.1"/>
    <property type="molecule type" value="Transcribed_RNA"/>
</dbReference>
<evidence type="ECO:0000259" key="2">
    <source>
        <dbReference type="Pfam" id="PF14949"/>
    </source>
</evidence>
<sequence>MRRNRKKVTPHGLGARLAAARAAARRRRNEAKRGQTPDEAHDSPCSSDSDKQAAEEETPPCSPPPADPDDASVASATKMAAPTSISRVFDIDKDDPDSWCTVGLVTNTECHQTILTAEIGIKSFCDLPAVEQAAITSRLGTDDVQTVCSHHQRFYLYAERNKRGCLDRLLLHEGDQPPEEQVTVTNQLAESCRDIVELEEGERLCNVCVDAIKNQQRDSTNDLPPKRNSFAFILGTKKYLDRAKRIDDMVTRCSIGLMRRALCHIAANTFEDCVKEFASMSYETAKALVSRIGRTFDNICTHHEQLYLDDCGTPCFDPENKHSIQPSSGPKWLVPRRFSLICRGRYPLRPGRTVCLKCLKNIRIKYPEIDAFYKEDAKEIRLKLEQLAGSKPEDIKSEDENMQSDDENSQKEDSNTGDGWRYDRLGRRRRNITTTERQLRNLRVENPEFSDVLSSLDIQSHRREKRRVTKKVKSFDAASYRARPQRHYTARGIHIASNKDACDCLQLNCPGCHFPCPKCGSQKCGDECRGNRNYVYEQIEVEGYTNVVFTNSLLA</sequence>
<reference evidence="3" key="1">
    <citation type="journal article" date="2016" name="Ticks Tick Borne Dis.">
        <title>De novo assembly and annotation of the salivary gland transcriptome of Rhipicephalus appendiculatus male and female ticks during blood feeding.</title>
        <authorList>
            <person name="de Castro M.H."/>
            <person name="de Klerk D."/>
            <person name="Pienaar R."/>
            <person name="Latif A.A."/>
            <person name="Rees D.J."/>
            <person name="Mans B.J."/>
        </authorList>
    </citation>
    <scope>NUCLEOTIDE SEQUENCE</scope>
    <source>
        <tissue evidence="3">Salivary glands</tissue>
    </source>
</reference>
<organism evidence="3">
    <name type="scientific">Rhipicephalus appendiculatus</name>
    <name type="common">Brown ear tick</name>
    <dbReference type="NCBI Taxonomy" id="34631"/>
    <lineage>
        <taxon>Eukaryota</taxon>
        <taxon>Metazoa</taxon>
        <taxon>Ecdysozoa</taxon>
        <taxon>Arthropoda</taxon>
        <taxon>Chelicerata</taxon>
        <taxon>Arachnida</taxon>
        <taxon>Acari</taxon>
        <taxon>Parasitiformes</taxon>
        <taxon>Ixodida</taxon>
        <taxon>Ixodoidea</taxon>
        <taxon>Ixodidae</taxon>
        <taxon>Rhipicephalinae</taxon>
        <taxon>Rhipicephalus</taxon>
        <taxon>Rhipicephalus</taxon>
    </lineage>
</organism>
<feature type="region of interest" description="Disordered" evidence="1">
    <location>
        <begin position="391"/>
        <end position="422"/>
    </location>
</feature>
<evidence type="ECO:0000256" key="1">
    <source>
        <dbReference type="SAM" id="MobiDB-lite"/>
    </source>
</evidence>
<feature type="compositionally biased region" description="Basic and acidic residues" evidence="1">
    <location>
        <begin position="31"/>
        <end position="54"/>
    </location>
</feature>
<name>A0A131Z189_RHIAP</name>
<dbReference type="AlphaFoldDB" id="A0A131Z189"/>
<feature type="region of interest" description="Disordered" evidence="1">
    <location>
        <begin position="1"/>
        <end position="78"/>
    </location>
</feature>
<dbReference type="PANTHER" id="PTHR46536">
    <property type="entry name" value="ARL14 EFFECTOR PROTEIN"/>
    <property type="match status" value="1"/>
</dbReference>